<reference evidence="3" key="1">
    <citation type="submission" date="2020-04" db="EMBL/GenBank/DDBJ databases">
        <authorList>
            <person name="Chiriac C."/>
            <person name="Salcher M."/>
            <person name="Ghai R."/>
            <person name="Kavagutti S V."/>
        </authorList>
    </citation>
    <scope>NUCLEOTIDE SEQUENCE</scope>
</reference>
<name>A0A6J5NZH0_9CAUD</name>
<keyword evidence="1" id="KW-0929">Antimicrobial</keyword>
<accession>A0A6J5NZH0</accession>
<evidence type="ECO:0000256" key="1">
    <source>
        <dbReference type="ARBA" id="ARBA00022529"/>
    </source>
</evidence>
<sequence length="181" mass="19637">MDNLIPLGTVARLIQVAAAEVGYIEKPENLTKYGEYMKADGLPWCGSFVNWCFNQAGIKLPSMVATAIGAHRLKEVGRFHTEKPEIGDIAFMDFPHDGVDRISHVGIVASIHVNSVTTIEGNTGGDGKDQRNGGMVLVKERKLGDGSPIVGFGRVRFVAYVGEIPLVEVPAPKPKRKVIKK</sequence>
<dbReference type="SUPFAM" id="SSF54001">
    <property type="entry name" value="Cysteine proteinases"/>
    <property type="match status" value="1"/>
</dbReference>
<organism evidence="3">
    <name type="scientific">uncultured Caudovirales phage</name>
    <dbReference type="NCBI Taxonomy" id="2100421"/>
    <lineage>
        <taxon>Viruses</taxon>
        <taxon>Duplodnaviria</taxon>
        <taxon>Heunggongvirae</taxon>
        <taxon>Uroviricota</taxon>
        <taxon>Caudoviricetes</taxon>
        <taxon>Peduoviridae</taxon>
        <taxon>Maltschvirus</taxon>
        <taxon>Maltschvirus maltsch</taxon>
    </lineage>
</organism>
<evidence type="ECO:0000313" key="3">
    <source>
        <dbReference type="EMBL" id="CAB4163076.1"/>
    </source>
</evidence>
<dbReference type="InterPro" id="IPR038765">
    <property type="entry name" value="Papain-like_cys_pep_sf"/>
</dbReference>
<gene>
    <name evidence="3" type="ORF">UFOVP799_10</name>
</gene>
<proteinExistence type="predicted"/>
<feature type="domain" description="Peptidase C51" evidence="2">
    <location>
        <begin position="39"/>
        <end position="122"/>
    </location>
</feature>
<protein>
    <submittedName>
        <fullName evidence="3">TIGR02594, TIGR02594 family protein</fullName>
    </submittedName>
</protein>
<dbReference type="InterPro" id="IPR007921">
    <property type="entry name" value="CHAP_dom"/>
</dbReference>
<evidence type="ECO:0000259" key="2">
    <source>
        <dbReference type="Pfam" id="PF05257"/>
    </source>
</evidence>
<dbReference type="Pfam" id="PF05257">
    <property type="entry name" value="CHAP"/>
    <property type="match status" value="1"/>
</dbReference>
<dbReference type="GO" id="GO:0001897">
    <property type="term" value="P:symbiont-mediated cytolysis of host cell"/>
    <property type="evidence" value="ECO:0007669"/>
    <property type="project" value="UniProtKB-ARBA"/>
</dbReference>
<dbReference type="Gene3D" id="3.90.1720.10">
    <property type="entry name" value="endopeptidase domain like (from Nostoc punctiforme)"/>
    <property type="match status" value="1"/>
</dbReference>
<dbReference type="EMBL" id="LR796741">
    <property type="protein sequence ID" value="CAB4163076.1"/>
    <property type="molecule type" value="Genomic_DNA"/>
</dbReference>